<organism evidence="1">
    <name type="scientific">marine sediment metagenome</name>
    <dbReference type="NCBI Taxonomy" id="412755"/>
    <lineage>
        <taxon>unclassified sequences</taxon>
        <taxon>metagenomes</taxon>
        <taxon>ecological metagenomes</taxon>
    </lineage>
</organism>
<name>A0A0F9NKS8_9ZZZZ</name>
<gene>
    <name evidence="1" type="ORF">LCGC14_1324960</name>
</gene>
<reference evidence="1" key="1">
    <citation type="journal article" date="2015" name="Nature">
        <title>Complex archaea that bridge the gap between prokaryotes and eukaryotes.</title>
        <authorList>
            <person name="Spang A."/>
            <person name="Saw J.H."/>
            <person name="Jorgensen S.L."/>
            <person name="Zaremba-Niedzwiedzka K."/>
            <person name="Martijn J."/>
            <person name="Lind A.E."/>
            <person name="van Eijk R."/>
            <person name="Schleper C."/>
            <person name="Guy L."/>
            <person name="Ettema T.J."/>
        </authorList>
    </citation>
    <scope>NUCLEOTIDE SEQUENCE</scope>
</reference>
<evidence type="ECO:0000313" key="1">
    <source>
        <dbReference type="EMBL" id="KKM81907.1"/>
    </source>
</evidence>
<comment type="caution">
    <text evidence="1">The sequence shown here is derived from an EMBL/GenBank/DDBJ whole genome shotgun (WGS) entry which is preliminary data.</text>
</comment>
<accession>A0A0F9NKS8</accession>
<proteinExistence type="predicted"/>
<sequence>LSTSSFKDLRKLHEHENMISNMFNAF</sequence>
<dbReference type="AlphaFoldDB" id="A0A0F9NKS8"/>
<protein>
    <submittedName>
        <fullName evidence="1">Uncharacterized protein</fullName>
    </submittedName>
</protein>
<dbReference type="EMBL" id="LAZR01007944">
    <property type="protein sequence ID" value="KKM81907.1"/>
    <property type="molecule type" value="Genomic_DNA"/>
</dbReference>
<feature type="non-terminal residue" evidence="1">
    <location>
        <position position="1"/>
    </location>
</feature>